<keyword evidence="4" id="KW-0472">Membrane</keyword>
<sequence>MQRIAASLLLGFALPYAALASDAGAVHATQQVYTYAIELGADGRVTDVSAHGPVPGTAGDALAREARGWVFSPAPSGDAAGTRTYLRVVVDESADGSWRVVSATTGPALAAMTPPAYPMRDQLAGHEGMVVLRLQVGADGRVQDTDVHAATGSVSRAMAQSAEEAARAWRFSPEQVAGRAVPSTLLWPVCYLGPASSVSACSWTGPDAQRFSSKTVLPLDPSVTVNWTAAR</sequence>
<keyword evidence="8" id="KW-1185">Reference proteome</keyword>
<dbReference type="Pfam" id="PF03544">
    <property type="entry name" value="TonB_C"/>
    <property type="match status" value="1"/>
</dbReference>
<comment type="caution">
    <text evidence="7">The sequence shown here is derived from an EMBL/GenBank/DDBJ whole genome shotgun (WGS) entry which is preliminary data.</text>
</comment>
<evidence type="ECO:0000256" key="3">
    <source>
        <dbReference type="ARBA" id="ARBA00022989"/>
    </source>
</evidence>
<dbReference type="InterPro" id="IPR037682">
    <property type="entry name" value="TonB_C"/>
</dbReference>
<evidence type="ECO:0000256" key="2">
    <source>
        <dbReference type="ARBA" id="ARBA00022692"/>
    </source>
</evidence>
<keyword evidence="3" id="KW-1133">Transmembrane helix</keyword>
<dbReference type="SUPFAM" id="SSF74653">
    <property type="entry name" value="TolA/TonB C-terminal domain"/>
    <property type="match status" value="1"/>
</dbReference>
<name>A0ABR8UM27_9GAMM</name>
<reference evidence="7 8" key="1">
    <citation type="submission" date="2020-08" db="EMBL/GenBank/DDBJ databases">
        <title>A Genomic Blueprint of the Chicken Gut Microbiome.</title>
        <authorList>
            <person name="Gilroy R."/>
            <person name="Ravi A."/>
            <person name="Getino M."/>
            <person name="Pursley I."/>
            <person name="Horton D.L."/>
            <person name="Alikhan N.-F."/>
            <person name="Baker D."/>
            <person name="Gharbi K."/>
            <person name="Hall N."/>
            <person name="Watson M."/>
            <person name="Adriaenssens E.M."/>
            <person name="Foster-Nyarko E."/>
            <person name="Jarju S."/>
            <person name="Secka A."/>
            <person name="Antonio M."/>
            <person name="Oren A."/>
            <person name="Chaudhuri R."/>
            <person name="La Ragione R.M."/>
            <person name="Hildebrand F."/>
            <person name="Pallen M.J."/>
        </authorList>
    </citation>
    <scope>NUCLEOTIDE SEQUENCE [LARGE SCALE GENOMIC DNA]</scope>
    <source>
        <strain evidence="7 8">Sa2BVA3</strain>
    </source>
</reference>
<dbReference type="NCBIfam" id="TIGR01352">
    <property type="entry name" value="tonB_Cterm"/>
    <property type="match status" value="1"/>
</dbReference>
<protein>
    <submittedName>
        <fullName evidence="7">Energy transducer TonB</fullName>
    </submittedName>
</protein>
<organism evidence="7 8">
    <name type="scientific">Luteimonas colneyensis</name>
    <dbReference type="NCBI Taxonomy" id="2762230"/>
    <lineage>
        <taxon>Bacteria</taxon>
        <taxon>Pseudomonadati</taxon>
        <taxon>Pseudomonadota</taxon>
        <taxon>Gammaproteobacteria</taxon>
        <taxon>Lysobacterales</taxon>
        <taxon>Lysobacteraceae</taxon>
        <taxon>Luteimonas</taxon>
    </lineage>
</organism>
<evidence type="ECO:0000313" key="8">
    <source>
        <dbReference type="Proteomes" id="UP000647183"/>
    </source>
</evidence>
<dbReference type="Gene3D" id="3.30.1150.10">
    <property type="match status" value="1"/>
</dbReference>
<comment type="subcellular location">
    <subcellularLocation>
        <location evidence="1">Membrane</location>
        <topology evidence="1">Single-pass membrane protein</topology>
    </subcellularLocation>
</comment>
<dbReference type="Proteomes" id="UP000647183">
    <property type="component" value="Unassembled WGS sequence"/>
</dbReference>
<evidence type="ECO:0000256" key="5">
    <source>
        <dbReference type="SAM" id="SignalP"/>
    </source>
</evidence>
<gene>
    <name evidence="7" type="ORF">H9645_13625</name>
</gene>
<feature type="chain" id="PRO_5045361482" evidence="5">
    <location>
        <begin position="21"/>
        <end position="231"/>
    </location>
</feature>
<dbReference type="RefSeq" id="WP_191730232.1">
    <property type="nucleotide sequence ID" value="NZ_JACSQJ010000010.1"/>
</dbReference>
<dbReference type="InterPro" id="IPR006260">
    <property type="entry name" value="TonB/TolA_C"/>
</dbReference>
<evidence type="ECO:0000256" key="1">
    <source>
        <dbReference type="ARBA" id="ARBA00004167"/>
    </source>
</evidence>
<feature type="domain" description="TonB C-terminal" evidence="6">
    <location>
        <begin position="102"/>
        <end position="199"/>
    </location>
</feature>
<evidence type="ECO:0000313" key="7">
    <source>
        <dbReference type="EMBL" id="MBD7989072.1"/>
    </source>
</evidence>
<proteinExistence type="predicted"/>
<feature type="signal peptide" evidence="5">
    <location>
        <begin position="1"/>
        <end position="20"/>
    </location>
</feature>
<dbReference type="EMBL" id="JACSQJ010000010">
    <property type="protein sequence ID" value="MBD7989072.1"/>
    <property type="molecule type" value="Genomic_DNA"/>
</dbReference>
<keyword evidence="2" id="KW-0812">Transmembrane</keyword>
<evidence type="ECO:0000259" key="6">
    <source>
        <dbReference type="PROSITE" id="PS52015"/>
    </source>
</evidence>
<accession>A0ABR8UM27</accession>
<evidence type="ECO:0000256" key="4">
    <source>
        <dbReference type="ARBA" id="ARBA00023136"/>
    </source>
</evidence>
<keyword evidence="5" id="KW-0732">Signal</keyword>
<dbReference type="PROSITE" id="PS52015">
    <property type="entry name" value="TONB_CTD"/>
    <property type="match status" value="1"/>
</dbReference>